<dbReference type="OrthoDB" id="128751at2"/>
<comment type="caution">
    <text evidence="2">The sequence shown here is derived from an EMBL/GenBank/DDBJ whole genome shotgun (WGS) entry which is preliminary data.</text>
</comment>
<dbReference type="RefSeq" id="WP_146526196.1">
    <property type="nucleotide sequence ID" value="NZ_SJPV01000003.1"/>
</dbReference>
<feature type="transmembrane region" description="Helical" evidence="1">
    <location>
        <begin position="31"/>
        <end position="57"/>
    </location>
</feature>
<keyword evidence="1" id="KW-0472">Membrane</keyword>
<name>A0A5C6DVG4_9BACT</name>
<gene>
    <name evidence="2" type="ORF">Poly41_22550</name>
</gene>
<evidence type="ECO:0000313" key="2">
    <source>
        <dbReference type="EMBL" id="TWU39431.1"/>
    </source>
</evidence>
<organism evidence="2 3">
    <name type="scientific">Novipirellula artificiosorum</name>
    <dbReference type="NCBI Taxonomy" id="2528016"/>
    <lineage>
        <taxon>Bacteria</taxon>
        <taxon>Pseudomonadati</taxon>
        <taxon>Planctomycetota</taxon>
        <taxon>Planctomycetia</taxon>
        <taxon>Pirellulales</taxon>
        <taxon>Pirellulaceae</taxon>
        <taxon>Novipirellula</taxon>
    </lineage>
</organism>
<dbReference type="EMBL" id="SJPV01000003">
    <property type="protein sequence ID" value="TWU39431.1"/>
    <property type="molecule type" value="Genomic_DNA"/>
</dbReference>
<keyword evidence="3" id="KW-1185">Reference proteome</keyword>
<dbReference type="Proteomes" id="UP000319143">
    <property type="component" value="Unassembled WGS sequence"/>
</dbReference>
<feature type="transmembrane region" description="Helical" evidence="1">
    <location>
        <begin position="103"/>
        <end position="125"/>
    </location>
</feature>
<protein>
    <recommendedName>
        <fullName evidence="4">Ferric reductase like transmembrane component</fullName>
    </recommendedName>
</protein>
<feature type="transmembrane region" description="Helical" evidence="1">
    <location>
        <begin position="7"/>
        <end position="25"/>
    </location>
</feature>
<evidence type="ECO:0000256" key="1">
    <source>
        <dbReference type="SAM" id="Phobius"/>
    </source>
</evidence>
<dbReference type="AlphaFoldDB" id="A0A5C6DVG4"/>
<keyword evidence="1" id="KW-0812">Transmembrane</keyword>
<keyword evidence="1" id="KW-1133">Transmembrane helix</keyword>
<evidence type="ECO:0008006" key="4">
    <source>
        <dbReference type="Google" id="ProtNLM"/>
    </source>
</evidence>
<sequence length="254" mass="28188">MKEREKIVVTGLVLLMLLAWLGFPLHHSHRFAGSLLGGLLGVTGSLLMLVPLAYLVVKRNMKLKKAVTKRVSMRTLLAWHIYAGVLGPILVIVHSGHKYNSPLAISLTAMTLLVVVSGFIGRYLMSGFAKEAKAKKAMLAELQTAYDRAIIDVGSNPAAANQLKPFSGFLTRLAAGLFLKDSEPEATTPTTDAITLVRLAESIADVEYSIRTHENFKLWFGKWLKFHIVISFVLYGLLAIHVFYAVYFGLRWFE</sequence>
<reference evidence="2 3" key="1">
    <citation type="submission" date="2019-02" db="EMBL/GenBank/DDBJ databases">
        <title>Deep-cultivation of Planctomycetes and their phenomic and genomic characterization uncovers novel biology.</title>
        <authorList>
            <person name="Wiegand S."/>
            <person name="Jogler M."/>
            <person name="Boedeker C."/>
            <person name="Pinto D."/>
            <person name="Vollmers J."/>
            <person name="Rivas-Marin E."/>
            <person name="Kohn T."/>
            <person name="Peeters S.H."/>
            <person name="Heuer A."/>
            <person name="Rast P."/>
            <person name="Oberbeckmann S."/>
            <person name="Bunk B."/>
            <person name="Jeske O."/>
            <person name="Meyerdierks A."/>
            <person name="Storesund J.E."/>
            <person name="Kallscheuer N."/>
            <person name="Luecker S."/>
            <person name="Lage O.M."/>
            <person name="Pohl T."/>
            <person name="Merkel B.J."/>
            <person name="Hornburger P."/>
            <person name="Mueller R.-W."/>
            <person name="Bruemmer F."/>
            <person name="Labrenz M."/>
            <person name="Spormann A.M."/>
            <person name="Op Den Camp H."/>
            <person name="Overmann J."/>
            <person name="Amann R."/>
            <person name="Jetten M.S.M."/>
            <person name="Mascher T."/>
            <person name="Medema M.H."/>
            <person name="Devos D.P."/>
            <person name="Kaster A.-K."/>
            <person name="Ovreas L."/>
            <person name="Rohde M."/>
            <person name="Galperin M.Y."/>
            <person name="Jogler C."/>
        </authorList>
    </citation>
    <scope>NUCLEOTIDE SEQUENCE [LARGE SCALE GENOMIC DNA]</scope>
    <source>
        <strain evidence="2 3">Poly41</strain>
    </source>
</reference>
<proteinExistence type="predicted"/>
<accession>A0A5C6DVG4</accession>
<feature type="transmembrane region" description="Helical" evidence="1">
    <location>
        <begin position="77"/>
        <end position="97"/>
    </location>
</feature>
<feature type="transmembrane region" description="Helical" evidence="1">
    <location>
        <begin position="226"/>
        <end position="250"/>
    </location>
</feature>
<evidence type="ECO:0000313" key="3">
    <source>
        <dbReference type="Proteomes" id="UP000319143"/>
    </source>
</evidence>